<reference evidence="3" key="1">
    <citation type="submission" date="2016-06" db="UniProtKB">
        <authorList>
            <consortium name="WormBaseParasite"/>
        </authorList>
    </citation>
    <scope>IDENTIFICATION</scope>
</reference>
<evidence type="ECO:0000313" key="2">
    <source>
        <dbReference type="Proteomes" id="UP000279833"/>
    </source>
</evidence>
<evidence type="ECO:0000313" key="3">
    <source>
        <dbReference type="WBParaSite" id="SCUD_0000217501-mRNA-1"/>
    </source>
</evidence>
<sequence>MLLELYVHHSLYERVKHVSVVQDQSFGIHVFR</sequence>
<name>A0A183JHK2_9TREM</name>
<dbReference type="Proteomes" id="UP000279833">
    <property type="component" value="Unassembled WGS sequence"/>
</dbReference>
<dbReference type="EMBL" id="UZAK01002005">
    <property type="protein sequence ID" value="VDO72699.1"/>
    <property type="molecule type" value="Genomic_DNA"/>
</dbReference>
<protein>
    <submittedName>
        <fullName evidence="1 3">Uncharacterized protein</fullName>
    </submittedName>
</protein>
<gene>
    <name evidence="1" type="ORF">SCUD_LOCUS2176</name>
</gene>
<organism evidence="3">
    <name type="scientific">Schistosoma curassoni</name>
    <dbReference type="NCBI Taxonomy" id="6186"/>
    <lineage>
        <taxon>Eukaryota</taxon>
        <taxon>Metazoa</taxon>
        <taxon>Spiralia</taxon>
        <taxon>Lophotrochozoa</taxon>
        <taxon>Platyhelminthes</taxon>
        <taxon>Trematoda</taxon>
        <taxon>Digenea</taxon>
        <taxon>Strigeidida</taxon>
        <taxon>Schistosomatoidea</taxon>
        <taxon>Schistosomatidae</taxon>
        <taxon>Schistosoma</taxon>
    </lineage>
</organism>
<proteinExistence type="predicted"/>
<keyword evidence="2" id="KW-1185">Reference proteome</keyword>
<evidence type="ECO:0000313" key="1">
    <source>
        <dbReference type="EMBL" id="VDO72699.1"/>
    </source>
</evidence>
<accession>A0A183JHK2</accession>
<dbReference type="WBParaSite" id="SCUD_0000217501-mRNA-1">
    <property type="protein sequence ID" value="SCUD_0000217501-mRNA-1"/>
    <property type="gene ID" value="SCUD_0000217501"/>
</dbReference>
<dbReference type="AlphaFoldDB" id="A0A183JHK2"/>
<reference evidence="1 2" key="2">
    <citation type="submission" date="2018-11" db="EMBL/GenBank/DDBJ databases">
        <authorList>
            <consortium name="Pathogen Informatics"/>
        </authorList>
    </citation>
    <scope>NUCLEOTIDE SEQUENCE [LARGE SCALE GENOMIC DNA]</scope>
    <source>
        <strain evidence="1">Dakar</strain>
        <strain evidence="2">Dakar, Senegal</strain>
    </source>
</reference>